<organism evidence="2 3">
    <name type="scientific">Flavivirga eckloniae</name>
    <dbReference type="NCBI Taxonomy" id="1803846"/>
    <lineage>
        <taxon>Bacteria</taxon>
        <taxon>Pseudomonadati</taxon>
        <taxon>Bacteroidota</taxon>
        <taxon>Flavobacteriia</taxon>
        <taxon>Flavobacteriales</taxon>
        <taxon>Flavobacteriaceae</taxon>
        <taxon>Flavivirga</taxon>
    </lineage>
</organism>
<feature type="signal peptide" evidence="1">
    <location>
        <begin position="1"/>
        <end position="23"/>
    </location>
</feature>
<dbReference type="PROSITE" id="PS51257">
    <property type="entry name" value="PROKAR_LIPOPROTEIN"/>
    <property type="match status" value="1"/>
</dbReference>
<dbReference type="OrthoDB" id="9786191at2"/>
<feature type="chain" id="PRO_5014798070" description="Cytochrome c domain-containing protein" evidence="1">
    <location>
        <begin position="24"/>
        <end position="120"/>
    </location>
</feature>
<dbReference type="KEGG" id="fek:C1H87_19735"/>
<gene>
    <name evidence="2" type="ORF">C1H87_19735</name>
</gene>
<name>A0A2K9PUS6_9FLAO</name>
<dbReference type="RefSeq" id="WP_102757465.1">
    <property type="nucleotide sequence ID" value="NZ_CP025791.1"/>
</dbReference>
<sequence length="120" mass="13258">MYLKRIIYTLTFSLLLFSCSSNNNDALNPDPDPDPDPNTKITYEGNVKNIINSNCVQCHASTPVNGAPFSLTTFTEVKNRVDGILSRINNASSPMPPSGLMPSNNRTLIQQWKDDGLLEN</sequence>
<reference evidence="2 3" key="1">
    <citation type="submission" date="2018-01" db="EMBL/GenBank/DDBJ databases">
        <title>Complete genome sequence of Flavivirga eckloniae ECD14 isolated from seaweed Ecklonia cava.</title>
        <authorList>
            <person name="Lee J.H."/>
            <person name="Baik K.S."/>
            <person name="Seong C.N."/>
        </authorList>
    </citation>
    <scope>NUCLEOTIDE SEQUENCE [LARGE SCALE GENOMIC DNA]</scope>
    <source>
        <strain evidence="2 3">ECD14</strain>
    </source>
</reference>
<accession>A0A2K9PUS6</accession>
<keyword evidence="3" id="KW-1185">Reference proteome</keyword>
<dbReference type="Proteomes" id="UP000235826">
    <property type="component" value="Chromosome"/>
</dbReference>
<evidence type="ECO:0000313" key="3">
    <source>
        <dbReference type="Proteomes" id="UP000235826"/>
    </source>
</evidence>
<protein>
    <recommendedName>
        <fullName evidence="4">Cytochrome c domain-containing protein</fullName>
    </recommendedName>
</protein>
<dbReference type="AlphaFoldDB" id="A0A2K9PUS6"/>
<keyword evidence="1" id="KW-0732">Signal</keyword>
<proteinExistence type="predicted"/>
<evidence type="ECO:0000256" key="1">
    <source>
        <dbReference type="SAM" id="SignalP"/>
    </source>
</evidence>
<dbReference type="EMBL" id="CP025791">
    <property type="protein sequence ID" value="AUP80820.1"/>
    <property type="molecule type" value="Genomic_DNA"/>
</dbReference>
<evidence type="ECO:0008006" key="4">
    <source>
        <dbReference type="Google" id="ProtNLM"/>
    </source>
</evidence>
<evidence type="ECO:0000313" key="2">
    <source>
        <dbReference type="EMBL" id="AUP80820.1"/>
    </source>
</evidence>